<organism evidence="2 3">
    <name type="scientific">Candolleomyces eurysporus</name>
    <dbReference type="NCBI Taxonomy" id="2828524"/>
    <lineage>
        <taxon>Eukaryota</taxon>
        <taxon>Fungi</taxon>
        <taxon>Dikarya</taxon>
        <taxon>Basidiomycota</taxon>
        <taxon>Agaricomycotina</taxon>
        <taxon>Agaricomycetes</taxon>
        <taxon>Agaricomycetidae</taxon>
        <taxon>Agaricales</taxon>
        <taxon>Agaricineae</taxon>
        <taxon>Psathyrellaceae</taxon>
        <taxon>Candolleomyces</taxon>
    </lineage>
</organism>
<proteinExistence type="predicted"/>
<reference evidence="2" key="1">
    <citation type="submission" date="2022-06" db="EMBL/GenBank/DDBJ databases">
        <title>Genome Sequence of Candolleomyces eurysporus.</title>
        <authorList>
            <person name="Buettner E."/>
        </authorList>
    </citation>
    <scope>NUCLEOTIDE SEQUENCE</scope>
    <source>
        <strain evidence="2">VTCC 930004</strain>
    </source>
</reference>
<feature type="compositionally biased region" description="Low complexity" evidence="1">
    <location>
        <begin position="228"/>
        <end position="240"/>
    </location>
</feature>
<keyword evidence="3" id="KW-1185">Reference proteome</keyword>
<feature type="region of interest" description="Disordered" evidence="1">
    <location>
        <begin position="23"/>
        <end position="52"/>
    </location>
</feature>
<dbReference type="OrthoDB" id="3269005at2759"/>
<name>A0A9W8IR85_9AGAR</name>
<evidence type="ECO:0000313" key="3">
    <source>
        <dbReference type="Proteomes" id="UP001140091"/>
    </source>
</evidence>
<sequence length="356" mass="39194">MSAPSASDVLKAQIILEQAKLAKASKPSKTAIQEAPEPALVRDQSNKENVPLLSDKDDDIRWAKHPEYTDQLLTVIEASQRYRRAFGFSHNPDAPAGTSGGQTTIKLCREIGQELFPESRRTEAKLGLAVKSRIASIKKEYNKYRDQLKETGHGLIVEGREDEIRVGTAIYNVYDKINKKFKWYKRLHLLLTSSPVYDSSAVANSTTPLDTSILGTASVPVTISAAPCTEPTAPAAGDVSGNDRSDSDSDESRSASPQPPHDSSQPPPSTPLAPPPLRLTQSLEDASVAIPLKRKGGSVDALAVLVEGKRQRRELKEEGLFRREQLRLEAEERQRQHELAMLDKKLELAKLKAQSF</sequence>
<accession>A0A9W8IR85</accession>
<feature type="region of interest" description="Disordered" evidence="1">
    <location>
        <begin position="228"/>
        <end position="278"/>
    </location>
</feature>
<dbReference type="AlphaFoldDB" id="A0A9W8IR85"/>
<feature type="compositionally biased region" description="Pro residues" evidence="1">
    <location>
        <begin position="257"/>
        <end position="277"/>
    </location>
</feature>
<feature type="compositionally biased region" description="Basic and acidic residues" evidence="1">
    <location>
        <begin position="241"/>
        <end position="253"/>
    </location>
</feature>
<dbReference type="EMBL" id="JANBPK010001629">
    <property type="protein sequence ID" value="KAJ2921300.1"/>
    <property type="molecule type" value="Genomic_DNA"/>
</dbReference>
<evidence type="ECO:0000256" key="1">
    <source>
        <dbReference type="SAM" id="MobiDB-lite"/>
    </source>
</evidence>
<feature type="non-terminal residue" evidence="2">
    <location>
        <position position="356"/>
    </location>
</feature>
<evidence type="ECO:0000313" key="2">
    <source>
        <dbReference type="EMBL" id="KAJ2921300.1"/>
    </source>
</evidence>
<comment type="caution">
    <text evidence="2">The sequence shown here is derived from an EMBL/GenBank/DDBJ whole genome shotgun (WGS) entry which is preliminary data.</text>
</comment>
<gene>
    <name evidence="2" type="ORF">H1R20_g15796</name>
</gene>
<protein>
    <submittedName>
        <fullName evidence="2">Uncharacterized protein</fullName>
    </submittedName>
</protein>
<dbReference type="Proteomes" id="UP001140091">
    <property type="component" value="Unassembled WGS sequence"/>
</dbReference>